<dbReference type="EMBL" id="KZ824425">
    <property type="protein sequence ID" value="RAL04039.1"/>
    <property type="molecule type" value="Genomic_DNA"/>
</dbReference>
<dbReference type="CDD" id="cd09917">
    <property type="entry name" value="F-box_SF"/>
    <property type="match status" value="1"/>
</dbReference>
<proteinExistence type="predicted"/>
<dbReference type="SUPFAM" id="SSF81383">
    <property type="entry name" value="F-box domain"/>
    <property type="match status" value="1"/>
</dbReference>
<dbReference type="AlphaFoldDB" id="A0A395H8Z0"/>
<evidence type="ECO:0000259" key="1">
    <source>
        <dbReference type="PROSITE" id="PS50181"/>
    </source>
</evidence>
<evidence type="ECO:0000313" key="3">
    <source>
        <dbReference type="Proteomes" id="UP000249402"/>
    </source>
</evidence>
<reference evidence="2 3" key="1">
    <citation type="submission" date="2018-02" db="EMBL/GenBank/DDBJ databases">
        <title>The genomes of Aspergillus section Nigri reveals drivers in fungal speciation.</title>
        <authorList>
            <consortium name="DOE Joint Genome Institute"/>
            <person name="Vesth T.C."/>
            <person name="Nybo J."/>
            <person name="Theobald S."/>
            <person name="Brandl J."/>
            <person name="Frisvad J.C."/>
            <person name="Nielsen K.F."/>
            <person name="Lyhne E.K."/>
            <person name="Kogle M.E."/>
            <person name="Kuo A."/>
            <person name="Riley R."/>
            <person name="Clum A."/>
            <person name="Nolan M."/>
            <person name="Lipzen A."/>
            <person name="Salamov A."/>
            <person name="Henrissat B."/>
            <person name="Wiebenga A."/>
            <person name="De vries R.P."/>
            <person name="Grigoriev I.V."/>
            <person name="Mortensen U.H."/>
            <person name="Andersen M.R."/>
            <person name="Baker S.E."/>
        </authorList>
    </citation>
    <scope>NUCLEOTIDE SEQUENCE [LARGE SCALE GENOMIC DNA]</scope>
    <source>
        <strain evidence="2 3">CBS 121593</strain>
    </source>
</reference>
<feature type="domain" description="F-box" evidence="1">
    <location>
        <begin position="156"/>
        <end position="199"/>
    </location>
</feature>
<dbReference type="VEuPathDB" id="FungiDB:BO80DRAFT_499859"/>
<accession>A0A395H8Z0</accession>
<name>A0A395H8Z0_9EURO</name>
<dbReference type="PROSITE" id="PS50181">
    <property type="entry name" value="FBOX"/>
    <property type="match status" value="1"/>
</dbReference>
<sequence>MESSKYCAICFGGITRAHWTQSLTTVLIRESRVDIGSIRYDQNTILQVSRSLLRPEEQTQIRLIPSQSYTPAEAFIMHTSCYRLVCEFAGHEVRPHQIYRLCQATQPDQERCFLNETNRFPYMWPDPYTILTPRKSLSSSEDSWLFFKPGKAHYGSTFLFKLPPEIMLLILQHLPPSDLVRFFRTSRQALSYASLFCQLNPLHFFRCSTGATNCSEDKQILMLALSTWTRYEELDLRWQLVTKVCELAKLLSFLSDIGLAVGPTPNPRAPLLHVQHQHGLHEDLIEIPNNVKNIQVCSILLAGRRYICGIGVDTGESCLFYGNKTESLRTLDINNRELEAIGLAEDALGVRSMRCGTSPWVFGDPETLGCWGGLSVPQGRRKIQIIRDALKIRYLNWYHETAPLFEETLLIRNQHPSLSSHEFISEELYVQRNQGKERGLVTRFGNFPTEAIRFSRELQHLTLHGGGGLNGISGLSIQTNSESYCVGSCKGASSSMTLHTPDESLSEIDVRISNLYPLALIFRTSWNRELFVEPRQLGEGVQCEIKALRPPPDHCITGLYFRFEGSVIVSVGLIFALSESMN</sequence>
<dbReference type="Pfam" id="PF12937">
    <property type="entry name" value="F-box-like"/>
    <property type="match status" value="1"/>
</dbReference>
<dbReference type="RefSeq" id="XP_025578366.1">
    <property type="nucleotide sequence ID" value="XM_025724208.1"/>
</dbReference>
<dbReference type="GeneID" id="37229073"/>
<dbReference type="InterPro" id="IPR036047">
    <property type="entry name" value="F-box-like_dom_sf"/>
</dbReference>
<organism evidence="2 3">
    <name type="scientific">Aspergillus ibericus CBS 121593</name>
    <dbReference type="NCBI Taxonomy" id="1448316"/>
    <lineage>
        <taxon>Eukaryota</taxon>
        <taxon>Fungi</taxon>
        <taxon>Dikarya</taxon>
        <taxon>Ascomycota</taxon>
        <taxon>Pezizomycotina</taxon>
        <taxon>Eurotiomycetes</taxon>
        <taxon>Eurotiomycetidae</taxon>
        <taxon>Eurotiales</taxon>
        <taxon>Aspergillaceae</taxon>
        <taxon>Aspergillus</taxon>
        <taxon>Aspergillus subgen. Circumdati</taxon>
    </lineage>
</organism>
<protein>
    <recommendedName>
        <fullName evidence="1">F-box domain-containing protein</fullName>
    </recommendedName>
</protein>
<evidence type="ECO:0000313" key="2">
    <source>
        <dbReference type="EMBL" id="RAL04039.1"/>
    </source>
</evidence>
<keyword evidence="3" id="KW-1185">Reference proteome</keyword>
<gene>
    <name evidence="2" type="ORF">BO80DRAFT_499859</name>
</gene>
<dbReference type="Proteomes" id="UP000249402">
    <property type="component" value="Unassembled WGS sequence"/>
</dbReference>
<dbReference type="OrthoDB" id="4507445at2759"/>
<dbReference type="InterPro" id="IPR001810">
    <property type="entry name" value="F-box_dom"/>
</dbReference>